<proteinExistence type="predicted"/>
<sequence>MESVGTPHKSNTGHATAKAQMCGVILIVCCASGDTGTKPTMGNRTPIATERCDGIRQPDVSNCQDQFGFQVRRKQPHNSRVIKLTHVASTKFTFDNRV</sequence>
<evidence type="ECO:0008006" key="3">
    <source>
        <dbReference type="Google" id="ProtNLM"/>
    </source>
</evidence>
<comment type="caution">
    <text evidence="1">The sequence shown here is derived from an EMBL/GenBank/DDBJ whole genome shotgun (WGS) entry which is preliminary data.</text>
</comment>
<name>A0ABP7KFH5_9RHOB</name>
<gene>
    <name evidence="1" type="ORF">GCM10022404_23890</name>
</gene>
<accession>A0ABP7KFH5</accession>
<evidence type="ECO:0000313" key="2">
    <source>
        <dbReference type="Proteomes" id="UP001399917"/>
    </source>
</evidence>
<organism evidence="1 2">
    <name type="scientific">Celeribacter arenosi</name>
    <dbReference type="NCBI Taxonomy" id="792649"/>
    <lineage>
        <taxon>Bacteria</taxon>
        <taxon>Pseudomonadati</taxon>
        <taxon>Pseudomonadota</taxon>
        <taxon>Alphaproteobacteria</taxon>
        <taxon>Rhodobacterales</taxon>
        <taxon>Roseobacteraceae</taxon>
        <taxon>Celeribacter</taxon>
    </lineage>
</organism>
<keyword evidence="2" id="KW-1185">Reference proteome</keyword>
<dbReference type="Proteomes" id="UP001399917">
    <property type="component" value="Unassembled WGS sequence"/>
</dbReference>
<dbReference type="EMBL" id="BAABDF010000007">
    <property type="protein sequence ID" value="GAA3873259.1"/>
    <property type="molecule type" value="Genomic_DNA"/>
</dbReference>
<reference evidence="2" key="1">
    <citation type="journal article" date="2019" name="Int. J. Syst. Evol. Microbiol.">
        <title>The Global Catalogue of Microorganisms (GCM) 10K type strain sequencing project: providing services to taxonomists for standard genome sequencing and annotation.</title>
        <authorList>
            <consortium name="The Broad Institute Genomics Platform"/>
            <consortium name="The Broad Institute Genome Sequencing Center for Infectious Disease"/>
            <person name="Wu L."/>
            <person name="Ma J."/>
        </authorList>
    </citation>
    <scope>NUCLEOTIDE SEQUENCE [LARGE SCALE GENOMIC DNA]</scope>
    <source>
        <strain evidence="2">JCM 17190</strain>
    </source>
</reference>
<protein>
    <recommendedName>
        <fullName evidence="3">Secreted protein</fullName>
    </recommendedName>
</protein>
<evidence type="ECO:0000313" key="1">
    <source>
        <dbReference type="EMBL" id="GAA3873259.1"/>
    </source>
</evidence>